<accession>X0W4I1</accession>
<dbReference type="AlphaFoldDB" id="X0W4I1"/>
<proteinExistence type="predicted"/>
<dbReference type="EMBL" id="BARS01025740">
    <property type="protein sequence ID" value="GAG07621.1"/>
    <property type="molecule type" value="Genomic_DNA"/>
</dbReference>
<evidence type="ECO:0000313" key="1">
    <source>
        <dbReference type="EMBL" id="GAG07621.1"/>
    </source>
</evidence>
<organism evidence="1">
    <name type="scientific">marine sediment metagenome</name>
    <dbReference type="NCBI Taxonomy" id="412755"/>
    <lineage>
        <taxon>unclassified sequences</taxon>
        <taxon>metagenomes</taxon>
        <taxon>ecological metagenomes</taxon>
    </lineage>
</organism>
<name>X0W4I1_9ZZZZ</name>
<reference evidence="1" key="1">
    <citation type="journal article" date="2014" name="Front. Microbiol.">
        <title>High frequency of phylogenetically diverse reductive dehalogenase-homologous genes in deep subseafloor sedimentary metagenomes.</title>
        <authorList>
            <person name="Kawai M."/>
            <person name="Futagami T."/>
            <person name="Toyoda A."/>
            <person name="Takaki Y."/>
            <person name="Nishi S."/>
            <person name="Hori S."/>
            <person name="Arai W."/>
            <person name="Tsubouchi T."/>
            <person name="Morono Y."/>
            <person name="Uchiyama I."/>
            <person name="Ito T."/>
            <person name="Fujiyama A."/>
            <person name="Inagaki F."/>
            <person name="Takami H."/>
        </authorList>
    </citation>
    <scope>NUCLEOTIDE SEQUENCE</scope>
    <source>
        <strain evidence="1">Expedition CK06-06</strain>
    </source>
</reference>
<gene>
    <name evidence="1" type="ORF">S01H1_40637</name>
</gene>
<feature type="non-terminal residue" evidence="1">
    <location>
        <position position="70"/>
    </location>
</feature>
<sequence length="70" mass="8051">MSKEYPEVEEKVKFLTLGKKRVKKADTSYVIEQGETIRGLVTEIKDSEMYKKVFTIKVKDCPEPVVITAK</sequence>
<protein>
    <submittedName>
        <fullName evidence="1">Uncharacterized protein</fullName>
    </submittedName>
</protein>
<comment type="caution">
    <text evidence="1">The sequence shown here is derived from an EMBL/GenBank/DDBJ whole genome shotgun (WGS) entry which is preliminary data.</text>
</comment>